<sequence length="1034" mass="119746">MKFNEKLVLNSYLLSLLGVENFEELAKDLKASRLEELDENDNSLFYHELKDKLVSTHKIISDDKLQEYDENIVRHTKTMGRGIKWKYFQYLSLLFIEIYLDKYFDDKEQLLEDLNIYLREFNTDIDKKEKLTEYNETELNKLALYNATGSGKTLLLQMNILQFNHYAKGKIKINKTVLITPNEGLSNQHLEEFKASNIEAEIFDKNRQNTLVNSAIEIIETTKLGDETKDKTIAVDSFEDNNLVFIDEGHNGVKGEVRKENRDKLSENGFAFEYSATFAQAINSAAGTKKKELENEYTKAIIFDYSYKYFYNDGYGKDYSILNLSEDSDDIKQTYLTAALLSFYQQMKIYESSKTTLKPYLIEKPLMVFVGSSVNAVRTESKKQVSDVVDVLLFIDEFIKSKSESIANIDKIMSFDSGLRNSKGVDIFENKFSFLENTKLNAAQLFDDMLNLIFNATNGTLHIENLKGVDGEIALRIGENEYFGVINVGDSQSLVKLCEANGMSIASRDFSSSLFKTINDTTSNLNILVGSKKFSEGWSSWRVSTMGLMNIGKKEGSQIIQLFGRGVRLKGYDFCLKRSRAIRGKELMRKYQAVETLNIFGLKADYMKAFKDYLKDEGVPTDERVEFVLPLIYDKSYKTKKLKVLDLQVGKNYKKEVKLDLEYSDIRGISKKVVLSLYKQVDILESESRTGNKYDLNSEILDKVHLSFMSIDNIFFALQQFKNEKSWSNLNISKDDVNDLINRNDWYKLFIPSDDMKVSSFKNISNFEQIMITLLKKYMKSFYEYKKSEWESQFLEYRELDETKDTSNLIDNYTITVEDKEIELIERLEALRTMLESGVIDDAELHRLSKKDFKAFRFDKHLYNPLVFKDRGETALQIKPIELNDGEKDFVEDLDSYLKRNGSTYEDTEIYLLRNQSKTGLGFFTEGNFYPDFIMWIKKDEKQYISFIDPKGIRNLNPSNDPKINLSKKIKEIENNLGDTNIILNSFIVSNTSYNDILDLHNNISLEELEDKNVLFQQDDKNGYIGKMFSKVLS</sequence>
<proteinExistence type="predicted"/>
<dbReference type="InterPro" id="IPR027417">
    <property type="entry name" value="P-loop_NTPase"/>
</dbReference>
<dbReference type="SUPFAM" id="SSF52540">
    <property type="entry name" value="P-loop containing nucleoside triphosphate hydrolases"/>
    <property type="match status" value="2"/>
</dbReference>
<dbReference type="PROSITE" id="PS51192">
    <property type="entry name" value="HELICASE_ATP_BIND_1"/>
    <property type="match status" value="1"/>
</dbReference>
<dbReference type="InterPro" id="IPR014001">
    <property type="entry name" value="Helicase_ATP-bd"/>
</dbReference>
<accession>A0A6S6SD83</accession>
<organism evidence="2">
    <name type="scientific">uncultured Campylobacterales bacterium</name>
    <dbReference type="NCBI Taxonomy" id="352960"/>
    <lineage>
        <taxon>Bacteria</taxon>
        <taxon>Pseudomonadati</taxon>
        <taxon>Campylobacterota</taxon>
        <taxon>Epsilonproteobacteria</taxon>
        <taxon>Campylobacterales</taxon>
        <taxon>environmental samples</taxon>
    </lineage>
</organism>
<evidence type="ECO:0000313" key="2">
    <source>
        <dbReference type="EMBL" id="CAA6803307.1"/>
    </source>
</evidence>
<dbReference type="GO" id="GO:0016787">
    <property type="term" value="F:hydrolase activity"/>
    <property type="evidence" value="ECO:0007669"/>
    <property type="project" value="InterPro"/>
</dbReference>
<dbReference type="GO" id="GO:0003677">
    <property type="term" value="F:DNA binding"/>
    <property type="evidence" value="ECO:0007669"/>
    <property type="project" value="InterPro"/>
</dbReference>
<dbReference type="InterPro" id="IPR006935">
    <property type="entry name" value="Helicase/UvrB_N"/>
</dbReference>
<protein>
    <recommendedName>
        <fullName evidence="1">Helicase ATP-binding domain-containing protein</fullName>
    </recommendedName>
</protein>
<dbReference type="Gene3D" id="3.40.50.300">
    <property type="entry name" value="P-loop containing nucleotide triphosphate hydrolases"/>
    <property type="match status" value="1"/>
</dbReference>
<dbReference type="EMBL" id="CACVAW010000010">
    <property type="protein sequence ID" value="CAA6803307.1"/>
    <property type="molecule type" value="Genomic_DNA"/>
</dbReference>
<name>A0A6S6SD83_9BACT</name>
<gene>
    <name evidence="2" type="ORF">HELGO_WM2648</name>
</gene>
<dbReference type="GO" id="GO:0005524">
    <property type="term" value="F:ATP binding"/>
    <property type="evidence" value="ECO:0007669"/>
    <property type="project" value="InterPro"/>
</dbReference>
<dbReference type="Pfam" id="PF04851">
    <property type="entry name" value="ResIII"/>
    <property type="match status" value="1"/>
</dbReference>
<dbReference type="AlphaFoldDB" id="A0A6S6SD83"/>
<feature type="domain" description="Helicase ATP-binding" evidence="1">
    <location>
        <begin position="133"/>
        <end position="296"/>
    </location>
</feature>
<reference evidence="2" key="1">
    <citation type="submission" date="2020-01" db="EMBL/GenBank/DDBJ databases">
        <authorList>
            <person name="Meier V. D."/>
            <person name="Meier V D."/>
        </authorList>
    </citation>
    <scope>NUCLEOTIDE SEQUENCE</scope>
    <source>
        <strain evidence="2">HLG_WM_MAG_12</strain>
    </source>
</reference>
<evidence type="ECO:0000259" key="1">
    <source>
        <dbReference type="PROSITE" id="PS51192"/>
    </source>
</evidence>